<evidence type="ECO:0000256" key="1">
    <source>
        <dbReference type="SAM" id="Phobius"/>
    </source>
</evidence>
<proteinExistence type="predicted"/>
<accession>A0A3E4UP18</accession>
<evidence type="ECO:0000313" key="2">
    <source>
        <dbReference type="EMBL" id="RGM13199.1"/>
    </source>
</evidence>
<sequence>MKQNKYSILPAIIEALIILTTSMLTLLLREVPGMMTYIIPITLLAVYILLKFFYRKGTSWIHRHVTSKGSVANLSTEIERFDHPLGKAEVQKKRMELFHHEFQLEQQSYLLQKEKENDLKLAAILKYTRDTFKRLDFDEIEIFQICECVRYFVTNQQVLNQTEVHIKRRMNVTQIALKNFAWNIAFQYNISGDHAARFVIATFNEWFSNTTFATVRKNLRTTTGKHVIEIDEHIL</sequence>
<dbReference type="AlphaFoldDB" id="A0A3E4UP18"/>
<organism evidence="2 3">
    <name type="scientific">Bacteroides stercoris</name>
    <dbReference type="NCBI Taxonomy" id="46506"/>
    <lineage>
        <taxon>Bacteria</taxon>
        <taxon>Pseudomonadati</taxon>
        <taxon>Bacteroidota</taxon>
        <taxon>Bacteroidia</taxon>
        <taxon>Bacteroidales</taxon>
        <taxon>Bacteroidaceae</taxon>
        <taxon>Bacteroides</taxon>
    </lineage>
</organism>
<dbReference type="Proteomes" id="UP000261223">
    <property type="component" value="Unassembled WGS sequence"/>
</dbReference>
<evidence type="ECO:0000313" key="3">
    <source>
        <dbReference type="Proteomes" id="UP000261223"/>
    </source>
</evidence>
<dbReference type="RefSeq" id="WP_117741763.1">
    <property type="nucleotide sequence ID" value="NZ_QSSV01000010.1"/>
</dbReference>
<comment type="caution">
    <text evidence="2">The sequence shown here is derived from an EMBL/GenBank/DDBJ whole genome shotgun (WGS) entry which is preliminary data.</text>
</comment>
<keyword evidence="1" id="KW-0812">Transmembrane</keyword>
<gene>
    <name evidence="2" type="ORF">DXC34_09245</name>
</gene>
<feature type="transmembrane region" description="Helical" evidence="1">
    <location>
        <begin position="7"/>
        <end position="28"/>
    </location>
</feature>
<dbReference type="EMBL" id="QSSV01000010">
    <property type="protein sequence ID" value="RGM13199.1"/>
    <property type="molecule type" value="Genomic_DNA"/>
</dbReference>
<name>A0A3E4UP18_BACSE</name>
<keyword evidence="1" id="KW-1133">Transmembrane helix</keyword>
<reference evidence="2 3" key="1">
    <citation type="submission" date="2018-08" db="EMBL/GenBank/DDBJ databases">
        <title>A genome reference for cultivated species of the human gut microbiota.</title>
        <authorList>
            <person name="Zou Y."/>
            <person name="Xue W."/>
            <person name="Luo G."/>
        </authorList>
    </citation>
    <scope>NUCLEOTIDE SEQUENCE [LARGE SCALE GENOMIC DNA]</scope>
    <source>
        <strain evidence="2 3">TF03-6</strain>
    </source>
</reference>
<evidence type="ECO:0008006" key="4">
    <source>
        <dbReference type="Google" id="ProtNLM"/>
    </source>
</evidence>
<keyword evidence="1" id="KW-0472">Membrane</keyword>
<feature type="transmembrane region" description="Helical" evidence="1">
    <location>
        <begin position="34"/>
        <end position="54"/>
    </location>
</feature>
<protein>
    <recommendedName>
        <fullName evidence="4">Transmembrane protein</fullName>
    </recommendedName>
</protein>